<proteinExistence type="predicted"/>
<feature type="transmembrane region" description="Helical" evidence="1">
    <location>
        <begin position="57"/>
        <end position="73"/>
    </location>
</feature>
<feature type="transmembrane region" description="Helical" evidence="1">
    <location>
        <begin position="27"/>
        <end position="45"/>
    </location>
</feature>
<dbReference type="Proteomes" id="UP000249341">
    <property type="component" value="Unassembled WGS sequence"/>
</dbReference>
<organism evidence="2 3">
    <name type="scientific">Actinoplanes lutulentus</name>
    <dbReference type="NCBI Taxonomy" id="1287878"/>
    <lineage>
        <taxon>Bacteria</taxon>
        <taxon>Bacillati</taxon>
        <taxon>Actinomycetota</taxon>
        <taxon>Actinomycetes</taxon>
        <taxon>Micromonosporales</taxon>
        <taxon>Micromonosporaceae</taxon>
        <taxon>Actinoplanes</taxon>
    </lineage>
</organism>
<evidence type="ECO:0000256" key="1">
    <source>
        <dbReference type="SAM" id="Phobius"/>
    </source>
</evidence>
<evidence type="ECO:0000313" key="2">
    <source>
        <dbReference type="EMBL" id="RAK25980.1"/>
    </source>
</evidence>
<dbReference type="AlphaFoldDB" id="A0A327YXE1"/>
<name>A0A327YXE1_9ACTN</name>
<keyword evidence="3" id="KW-1185">Reference proteome</keyword>
<evidence type="ECO:0000313" key="3">
    <source>
        <dbReference type="Proteomes" id="UP000249341"/>
    </source>
</evidence>
<sequence>MPVVVCGFPSVAGLLYTAAVNPQLGTFIHYLLPALLGWPTAWILWRAARQAATPRAAWLLVGAAALLLIAVTYEPVRVCFQLLQEEWMETQPGGRGYQPNP</sequence>
<keyword evidence="1" id="KW-1133">Transmembrane helix</keyword>
<protein>
    <submittedName>
        <fullName evidence="2">Uncharacterized protein</fullName>
    </submittedName>
</protein>
<reference evidence="2 3" key="1">
    <citation type="submission" date="2018-06" db="EMBL/GenBank/DDBJ databases">
        <title>Genomic Encyclopedia of Type Strains, Phase III (KMG-III): the genomes of soil and plant-associated and newly described type strains.</title>
        <authorList>
            <person name="Whitman W."/>
        </authorList>
    </citation>
    <scope>NUCLEOTIDE SEQUENCE [LARGE SCALE GENOMIC DNA]</scope>
    <source>
        <strain evidence="2 3">CGMCC 4.7090</strain>
    </source>
</reference>
<keyword evidence="1" id="KW-0472">Membrane</keyword>
<accession>A0A327YXE1</accession>
<dbReference type="EMBL" id="QLMJ01000029">
    <property type="protein sequence ID" value="RAK25980.1"/>
    <property type="molecule type" value="Genomic_DNA"/>
</dbReference>
<comment type="caution">
    <text evidence="2">The sequence shown here is derived from an EMBL/GenBank/DDBJ whole genome shotgun (WGS) entry which is preliminary data.</text>
</comment>
<keyword evidence="1" id="KW-0812">Transmembrane</keyword>
<gene>
    <name evidence="2" type="ORF">B0I29_12914</name>
</gene>